<dbReference type="OrthoDB" id="9760040at2"/>
<dbReference type="AlphaFoldDB" id="A0LSP6"/>
<sequence length="502" mass="54256">MDDRLRAICDLQVPEAREGAGLHDYDGRIQDLSPDGIRAGLSRLGGPTLADPHDEAHVAAFESALRVFFGDLEMHRRNPLVHLANLDVSCYDREYAPKEDREAAKLAHLAAWPDAVDMAIASLDAVPAPVAEALLGPAEGLAAGFDGSHEVVQRALAAHQRFVAHVRRAAQTGPPDVSLGAQALSALMGAGEALTVDLGRLAEQADAERDRLREILREACARIDPTAAPNEVVERLLADHPDADGVLAEAQAQVDEVLAFTAQHQLVPYLDGECVVGPAPESRRWGMAMMAWAAPGEPDGPSFYWVTPPDPAWPAEDVEAWLKVFSRTTLPLITLHEVSPGHFAHGRALRRAPTLVRQILVSPSFTEGWAHYIEELCVDLGFRSGDPRVTIGMAIEALVRVTRLACAIGIHTGAMTVTDAAARFASDAFLAGPAALSEARRATFDPTYGRYTWGKLEIRALQEKARRTWGPAYSHQRFHAALLRLGAPPLGLIEAALDDQRG</sequence>
<reference evidence="1 2" key="1">
    <citation type="journal article" date="2009" name="Genome Res.">
        <title>Complete genome of the cellulolytic thermophile Acidothermus cellulolyticus 11B provides insights into its ecophysiological and evolutionary adaptations.</title>
        <authorList>
            <person name="Barabote R.D."/>
            <person name="Xie G."/>
            <person name="Leu D.H."/>
            <person name="Normand P."/>
            <person name="Necsulea A."/>
            <person name="Daubin V."/>
            <person name="Medigue C."/>
            <person name="Adney W.S."/>
            <person name="Xu X.C."/>
            <person name="Lapidus A."/>
            <person name="Parales R.E."/>
            <person name="Detter C."/>
            <person name="Pujic P."/>
            <person name="Bruce D."/>
            <person name="Lavire C."/>
            <person name="Challacombe J.F."/>
            <person name="Brettin T.S."/>
            <person name="Berry A.M."/>
        </authorList>
    </citation>
    <scope>NUCLEOTIDE SEQUENCE [LARGE SCALE GENOMIC DNA]</scope>
    <source>
        <strain evidence="2">ATCC 43068 / DSM 8971 / 11B</strain>
    </source>
</reference>
<dbReference type="EMBL" id="CP000481">
    <property type="protein sequence ID" value="ABK52456.1"/>
    <property type="molecule type" value="Genomic_DNA"/>
</dbReference>
<gene>
    <name evidence="1" type="ordered locus">Acel_0683</name>
</gene>
<evidence type="ECO:0000313" key="2">
    <source>
        <dbReference type="Proteomes" id="UP000008221"/>
    </source>
</evidence>
<dbReference type="Proteomes" id="UP000008221">
    <property type="component" value="Chromosome"/>
</dbReference>
<evidence type="ECO:0000313" key="1">
    <source>
        <dbReference type="EMBL" id="ABK52456.1"/>
    </source>
</evidence>
<dbReference type="Pfam" id="PF05960">
    <property type="entry name" value="DUF885"/>
    <property type="match status" value="1"/>
</dbReference>
<name>A0LSP6_ACIC1</name>
<dbReference type="HOGENOM" id="CLU_028527_0_0_11"/>
<dbReference type="KEGG" id="ace:Acel_0683"/>
<protein>
    <recommendedName>
        <fullName evidence="3">DUF885 domain-containing protein</fullName>
    </recommendedName>
</protein>
<keyword evidence="2" id="KW-1185">Reference proteome</keyword>
<evidence type="ECO:0008006" key="3">
    <source>
        <dbReference type="Google" id="ProtNLM"/>
    </source>
</evidence>
<dbReference type="InParanoid" id="A0LSP6"/>
<organism evidence="1 2">
    <name type="scientific">Acidothermus cellulolyticus (strain ATCC 43068 / DSM 8971 / 11B)</name>
    <dbReference type="NCBI Taxonomy" id="351607"/>
    <lineage>
        <taxon>Bacteria</taxon>
        <taxon>Bacillati</taxon>
        <taxon>Actinomycetota</taxon>
        <taxon>Actinomycetes</taxon>
        <taxon>Acidothermales</taxon>
        <taxon>Acidothermaceae</taxon>
        <taxon>Acidothermus</taxon>
    </lineage>
</organism>
<proteinExistence type="predicted"/>
<dbReference type="STRING" id="351607.Acel_0683"/>
<dbReference type="PANTHER" id="PTHR33361">
    <property type="entry name" value="GLR0591 PROTEIN"/>
    <property type="match status" value="1"/>
</dbReference>
<dbReference type="eggNOG" id="COG4805">
    <property type="taxonomic scope" value="Bacteria"/>
</dbReference>
<dbReference type="PANTHER" id="PTHR33361:SF15">
    <property type="entry name" value="DUF885 FAMILY LIPOPROTEIN"/>
    <property type="match status" value="1"/>
</dbReference>
<accession>A0LSP6</accession>
<dbReference type="RefSeq" id="WP_011719519.1">
    <property type="nucleotide sequence ID" value="NC_008578.1"/>
</dbReference>
<dbReference type="InterPro" id="IPR010281">
    <property type="entry name" value="DUF885"/>
</dbReference>